<dbReference type="GO" id="GO:0005524">
    <property type="term" value="F:ATP binding"/>
    <property type="evidence" value="ECO:0007669"/>
    <property type="project" value="UniProtKB-KW"/>
</dbReference>
<dbReference type="InterPro" id="IPR036890">
    <property type="entry name" value="HATPase_C_sf"/>
</dbReference>
<dbReference type="RefSeq" id="WP_119951198.1">
    <property type="nucleotide sequence ID" value="NZ_QZEZ01000007.1"/>
</dbReference>
<evidence type="ECO:0000313" key="3">
    <source>
        <dbReference type="EMBL" id="RJK94189.1"/>
    </source>
</evidence>
<keyword evidence="4" id="KW-1185">Reference proteome</keyword>
<dbReference type="SUPFAM" id="SSF55874">
    <property type="entry name" value="ATPase domain of HSP90 chaperone/DNA topoisomerase II/histidine kinase"/>
    <property type="match status" value="1"/>
</dbReference>
<dbReference type="AlphaFoldDB" id="A0A3A3YW98"/>
<protein>
    <submittedName>
        <fullName evidence="3">ATP-binding protein</fullName>
    </submittedName>
</protein>
<evidence type="ECO:0000259" key="2">
    <source>
        <dbReference type="Pfam" id="PF13581"/>
    </source>
</evidence>
<keyword evidence="1" id="KW-0808">Transferase</keyword>
<proteinExistence type="predicted"/>
<dbReference type="CDD" id="cd16936">
    <property type="entry name" value="HATPase_RsbW-like"/>
    <property type="match status" value="1"/>
</dbReference>
<dbReference type="EMBL" id="QZEZ01000007">
    <property type="protein sequence ID" value="RJK94189.1"/>
    <property type="molecule type" value="Genomic_DNA"/>
</dbReference>
<dbReference type="Pfam" id="PF13581">
    <property type="entry name" value="HATPase_c_2"/>
    <property type="match status" value="1"/>
</dbReference>
<gene>
    <name evidence="3" type="ORF">D5H78_14400</name>
</gene>
<dbReference type="Proteomes" id="UP000265614">
    <property type="component" value="Unassembled WGS sequence"/>
</dbReference>
<reference evidence="3 4" key="1">
    <citation type="submission" date="2018-09" db="EMBL/GenBank/DDBJ databases">
        <title>YIM 75000 draft genome.</title>
        <authorList>
            <person name="Tang S."/>
            <person name="Feng Y."/>
        </authorList>
    </citation>
    <scope>NUCLEOTIDE SEQUENCE [LARGE SCALE GENOMIC DNA]</scope>
    <source>
        <strain evidence="3 4">YIM 75000</strain>
    </source>
</reference>
<feature type="domain" description="Histidine kinase/HSP90-like ATPase" evidence="2">
    <location>
        <begin position="13"/>
        <end position="121"/>
    </location>
</feature>
<keyword evidence="1" id="KW-0723">Serine/threonine-protein kinase</keyword>
<dbReference type="Gene3D" id="3.30.565.10">
    <property type="entry name" value="Histidine kinase-like ATPase, C-terminal domain"/>
    <property type="match status" value="1"/>
</dbReference>
<keyword evidence="3" id="KW-0067">ATP-binding</keyword>
<comment type="caution">
    <text evidence="3">The sequence shown here is derived from an EMBL/GenBank/DDBJ whole genome shotgun (WGS) entry which is preliminary data.</text>
</comment>
<dbReference type="GO" id="GO:0004674">
    <property type="term" value="F:protein serine/threonine kinase activity"/>
    <property type="evidence" value="ECO:0007669"/>
    <property type="project" value="UniProtKB-KW"/>
</dbReference>
<evidence type="ECO:0000313" key="4">
    <source>
        <dbReference type="Proteomes" id="UP000265614"/>
    </source>
</evidence>
<dbReference type="InterPro" id="IPR050267">
    <property type="entry name" value="Anti-sigma-factor_SerPK"/>
</dbReference>
<sequence length="306" mass="32253">MAIPPPCAARYAPEPTAVARARRAVAAQVERAGFAALADDAALLVSELVANAVLHARTEVEVRVVAQEGGVRVEVQDGSPVLPLPGALRATAMSGRGLVLVATLARRWGVEPREGGKVVWFELGGDAPAPQELDVDDLVEMWSRADGDLGPDTSELPVRVVLRDVPVAALLAAKSHMEDLVRELRLVLLDAGRARPAAEGEGTGAAALLVARRLDEAVEDFAEGRLQLRGLGMRARANGEAVATLELTLPPSAADAALRYLDAVEAAAGLSAEGGLLVQAEGLAEHADLRRWYLREIARQLRAAQP</sequence>
<evidence type="ECO:0000256" key="1">
    <source>
        <dbReference type="ARBA" id="ARBA00022527"/>
    </source>
</evidence>
<name>A0A3A3YW98_9ACTN</name>
<accession>A0A3A3YW98</accession>
<keyword evidence="1" id="KW-0418">Kinase</keyword>
<organism evidence="3 4">
    <name type="scientific">Vallicoccus soli</name>
    <dbReference type="NCBI Taxonomy" id="2339232"/>
    <lineage>
        <taxon>Bacteria</taxon>
        <taxon>Bacillati</taxon>
        <taxon>Actinomycetota</taxon>
        <taxon>Actinomycetes</taxon>
        <taxon>Motilibacterales</taxon>
        <taxon>Vallicoccaceae</taxon>
        <taxon>Vallicoccus</taxon>
    </lineage>
</organism>
<dbReference type="OrthoDB" id="3527613at2"/>
<dbReference type="PANTHER" id="PTHR35526">
    <property type="entry name" value="ANTI-SIGMA-F FACTOR RSBW-RELATED"/>
    <property type="match status" value="1"/>
</dbReference>
<keyword evidence="3" id="KW-0547">Nucleotide-binding</keyword>
<dbReference type="PANTHER" id="PTHR35526:SF3">
    <property type="entry name" value="ANTI-SIGMA-F FACTOR RSBW"/>
    <property type="match status" value="1"/>
</dbReference>
<dbReference type="InterPro" id="IPR003594">
    <property type="entry name" value="HATPase_dom"/>
</dbReference>